<evidence type="ECO:0000256" key="7">
    <source>
        <dbReference type="SAM" id="Phobius"/>
    </source>
</evidence>
<evidence type="ECO:0000256" key="4">
    <source>
        <dbReference type="ARBA" id="ARBA00023136"/>
    </source>
</evidence>
<protein>
    <recommendedName>
        <fullName evidence="8">SSD domain-containing protein</fullName>
    </recommendedName>
</protein>
<feature type="domain" description="SSD" evidence="8">
    <location>
        <begin position="834"/>
        <end position="959"/>
    </location>
</feature>
<feature type="transmembrane region" description="Helical" evidence="7">
    <location>
        <begin position="344"/>
        <end position="369"/>
    </location>
</feature>
<feature type="transmembrane region" description="Helical" evidence="7">
    <location>
        <begin position="905"/>
        <end position="924"/>
    </location>
</feature>
<gene>
    <name evidence="9" type="ORF">CUNI_LOCUS14571</name>
</gene>
<feature type="transmembrane region" description="Helical" evidence="7">
    <location>
        <begin position="46"/>
        <end position="67"/>
    </location>
</feature>
<accession>A0A8S3ZHV1</accession>
<dbReference type="InterPro" id="IPR052081">
    <property type="entry name" value="Dispatched_Hh_regulator"/>
</dbReference>
<evidence type="ECO:0000256" key="1">
    <source>
        <dbReference type="ARBA" id="ARBA00004141"/>
    </source>
</evidence>
<dbReference type="OrthoDB" id="429851at2759"/>
<evidence type="ECO:0000313" key="10">
    <source>
        <dbReference type="Proteomes" id="UP000678393"/>
    </source>
</evidence>
<dbReference type="SUPFAM" id="SSF82866">
    <property type="entry name" value="Multidrug efflux transporter AcrB transmembrane domain"/>
    <property type="match status" value="2"/>
</dbReference>
<name>A0A8S3ZHV1_9EUPU</name>
<feature type="transmembrane region" description="Helical" evidence="7">
    <location>
        <begin position="496"/>
        <end position="516"/>
    </location>
</feature>
<dbReference type="AlphaFoldDB" id="A0A8S3ZHV1"/>
<dbReference type="Proteomes" id="UP000678393">
    <property type="component" value="Unassembled WGS sequence"/>
</dbReference>
<dbReference type="PANTHER" id="PTHR45951:SF7">
    <property type="entry name" value="SSD DOMAIN-CONTAINING PROTEIN"/>
    <property type="match status" value="1"/>
</dbReference>
<evidence type="ECO:0000313" key="9">
    <source>
        <dbReference type="EMBL" id="CAG5129013.1"/>
    </source>
</evidence>
<feature type="transmembrane region" description="Helical" evidence="7">
    <location>
        <begin position="930"/>
        <end position="953"/>
    </location>
</feature>
<evidence type="ECO:0000256" key="3">
    <source>
        <dbReference type="ARBA" id="ARBA00022989"/>
    </source>
</evidence>
<sequence length="1010" mass="115491">MTLLLRLSGMTLLFRMSGMTLLFRLSAMTHSPQHYGLFGLVVNNYWIGFSLLFAFELLGILLSYVFVLQNPNKKLFPLDFKGVPIHLKDDVTYTRMAALSFLYRDHRILPREKNKISFLPSARPRRSLSVIYTGENVLSKECLQAIDDIERWLTGSKGWENVSLTDKHGVIKKPNSVLRYFDGTFGSNLNDTKFANIPKILHAVYNETQLKDDLEKLISKDAIISPTIAKSTLTRSIFTISREAYPGMAAENYWEAAFAEKLVDLENNGRAGMKIYYFNEDMMFSELMKQVEKDIFLAFGSFLFILFFVLVQTQSVFITVFGIMSIIFSFMWTNYIYRVILDHTYFGIFHAMSIFIILGIGTDDLFVYYDMWRTTACMDLNTTQRRFTFCFRHASMSMLITSLTTAAAFVSNVFTPLYGICSFAVFTAILVMTNYVSAVLFFPMCVLVYHNNIARCPWPWKYFYPAPITDTAKRLQPNCIVKFFKGHFYSLISHKVFKWVFIIGCTGNGVLFAILASRLEISEKNVQFYRNGYNFQEALKLEESGFKQRLQDARLKIYIVFGLKEQDMSSCRVHDYNCLGIYRYDESLDLNPIPAQIALLNACRMLKTLDGHPNLHLAKDKRTKQNEVVCLLDNMNQFYTTHGLDSSLFKQPVNLSLPVSGIKFLNIAQVRRDLYADNVTSGDFYRFFETAVSYWLTNAYTGDYETGANFTGDVELSELLGVAHSEDSAPVVSAPHEVYGNKLRYLIIPIITRLVDGMTDFETGLAAFDAWENFTKSFMSKLPASIQGFQTTEKPAWHQFKMFKVLQESAYRGIILGTILAFLVLILATRNVILSFMATFNIILVIVTFAGCIKLLDVKISVIESINLSLVAGLSVDYVVHLSESYNHAPHTLRERKTRDMLEQMGVSVLSGAITTAGAASFMIHAQIYFFFQFGLFIMLTILLSLFYSLLWFTPLLTVIGPEEDAGSLVPLFQWIQKKWQPIQEELHAVHEEQKKMSYSRSICYDRNIS</sequence>
<dbReference type="PROSITE" id="PS50156">
    <property type="entry name" value="SSD"/>
    <property type="match status" value="2"/>
</dbReference>
<reference evidence="9" key="1">
    <citation type="submission" date="2021-04" db="EMBL/GenBank/DDBJ databases">
        <authorList>
            <consortium name="Molecular Ecology Group"/>
        </authorList>
    </citation>
    <scope>NUCLEOTIDE SEQUENCE</scope>
</reference>
<comment type="similarity">
    <text evidence="6">Belongs to the dispatched family.</text>
</comment>
<dbReference type="GO" id="GO:0016020">
    <property type="term" value="C:membrane"/>
    <property type="evidence" value="ECO:0007669"/>
    <property type="project" value="UniProtKB-SubCell"/>
</dbReference>
<keyword evidence="4 7" id="KW-0472">Membrane</keyword>
<dbReference type="Pfam" id="PF03176">
    <property type="entry name" value="MMPL"/>
    <property type="match status" value="1"/>
</dbReference>
<keyword evidence="10" id="KW-1185">Reference proteome</keyword>
<dbReference type="Gene3D" id="1.20.1640.10">
    <property type="entry name" value="Multidrug efflux transporter AcrB transmembrane domain"/>
    <property type="match status" value="2"/>
</dbReference>
<keyword evidence="5" id="KW-0325">Glycoprotein</keyword>
<keyword evidence="3 7" id="KW-1133">Transmembrane helix</keyword>
<keyword evidence="2 7" id="KW-0812">Transmembrane</keyword>
<dbReference type="InterPro" id="IPR004869">
    <property type="entry name" value="MMPL_dom"/>
</dbReference>
<organism evidence="9 10">
    <name type="scientific">Candidula unifasciata</name>
    <dbReference type="NCBI Taxonomy" id="100452"/>
    <lineage>
        <taxon>Eukaryota</taxon>
        <taxon>Metazoa</taxon>
        <taxon>Spiralia</taxon>
        <taxon>Lophotrochozoa</taxon>
        <taxon>Mollusca</taxon>
        <taxon>Gastropoda</taxon>
        <taxon>Heterobranchia</taxon>
        <taxon>Euthyneura</taxon>
        <taxon>Panpulmonata</taxon>
        <taxon>Eupulmonata</taxon>
        <taxon>Stylommatophora</taxon>
        <taxon>Helicina</taxon>
        <taxon>Helicoidea</taxon>
        <taxon>Geomitridae</taxon>
        <taxon>Candidula</taxon>
    </lineage>
</organism>
<feature type="transmembrane region" description="Helical" evidence="7">
    <location>
        <begin position="417"/>
        <end position="442"/>
    </location>
</feature>
<feature type="transmembrane region" description="Helical" evidence="7">
    <location>
        <begin position="834"/>
        <end position="856"/>
    </location>
</feature>
<evidence type="ECO:0000256" key="6">
    <source>
        <dbReference type="ARBA" id="ARBA00038046"/>
    </source>
</evidence>
<comment type="subcellular location">
    <subcellularLocation>
        <location evidence="1">Membrane</location>
        <topology evidence="1">Multi-pass membrane protein</topology>
    </subcellularLocation>
</comment>
<dbReference type="EMBL" id="CAJHNH020003323">
    <property type="protein sequence ID" value="CAG5129013.1"/>
    <property type="molecule type" value="Genomic_DNA"/>
</dbReference>
<proteinExistence type="inferred from homology"/>
<dbReference type="PANTHER" id="PTHR45951">
    <property type="entry name" value="PROTEIN DISPATCHED-RELATED"/>
    <property type="match status" value="1"/>
</dbReference>
<evidence type="ECO:0000256" key="2">
    <source>
        <dbReference type="ARBA" id="ARBA00022692"/>
    </source>
</evidence>
<comment type="caution">
    <text evidence="9">The sequence shown here is derived from an EMBL/GenBank/DDBJ whole genome shotgun (WGS) entry which is preliminary data.</text>
</comment>
<evidence type="ECO:0000259" key="8">
    <source>
        <dbReference type="PROSITE" id="PS50156"/>
    </source>
</evidence>
<feature type="domain" description="SSD" evidence="8">
    <location>
        <begin position="355"/>
        <end position="448"/>
    </location>
</feature>
<feature type="transmembrane region" description="Helical" evidence="7">
    <location>
        <begin position="389"/>
        <end position="410"/>
    </location>
</feature>
<dbReference type="InterPro" id="IPR000731">
    <property type="entry name" value="SSD"/>
</dbReference>
<dbReference type="InterPro" id="IPR003392">
    <property type="entry name" value="PTHD_SSD"/>
</dbReference>
<dbReference type="GO" id="GO:0022857">
    <property type="term" value="F:transmembrane transporter activity"/>
    <property type="evidence" value="ECO:0007669"/>
    <property type="project" value="TreeGrafter"/>
</dbReference>
<feature type="transmembrane region" description="Helical" evidence="7">
    <location>
        <begin position="810"/>
        <end position="828"/>
    </location>
</feature>
<evidence type="ECO:0000256" key="5">
    <source>
        <dbReference type="ARBA" id="ARBA00023180"/>
    </source>
</evidence>
<dbReference type="Pfam" id="PF02460">
    <property type="entry name" value="Patched"/>
    <property type="match status" value="1"/>
</dbReference>
<feature type="transmembrane region" description="Helical" evidence="7">
    <location>
        <begin position="317"/>
        <end position="337"/>
    </location>
</feature>
<feature type="transmembrane region" description="Helical" evidence="7">
    <location>
        <begin position="295"/>
        <end position="311"/>
    </location>
</feature>